<evidence type="ECO:0000259" key="3">
    <source>
        <dbReference type="Pfam" id="PF04783"/>
    </source>
</evidence>
<evidence type="ECO:0000313" key="5">
    <source>
        <dbReference type="Proteomes" id="UP001189122"/>
    </source>
</evidence>
<evidence type="ECO:0000313" key="4">
    <source>
        <dbReference type="EMBL" id="CAA2634550.1"/>
    </source>
</evidence>
<gene>
    <name evidence="4" type="ORF">SI7747_18019958</name>
</gene>
<accession>A0A7I8JUY0</accession>
<dbReference type="Pfam" id="PF04783">
    <property type="entry name" value="DUF630"/>
    <property type="match status" value="1"/>
</dbReference>
<reference evidence="4 5" key="1">
    <citation type="submission" date="2019-12" db="EMBL/GenBank/DDBJ databases">
        <authorList>
            <person name="Scholz U."/>
            <person name="Mascher M."/>
            <person name="Fiebig A."/>
        </authorList>
    </citation>
    <scope>NUCLEOTIDE SEQUENCE</scope>
</reference>
<feature type="domain" description="DUF632" evidence="2">
    <location>
        <begin position="310"/>
        <end position="580"/>
    </location>
</feature>
<keyword evidence="5" id="KW-1185">Reference proteome</keyword>
<dbReference type="EMBL" id="LR743605">
    <property type="protein sequence ID" value="CAA2634550.1"/>
    <property type="molecule type" value="Genomic_DNA"/>
</dbReference>
<dbReference type="Pfam" id="PF04782">
    <property type="entry name" value="DUF632"/>
    <property type="match status" value="1"/>
</dbReference>
<feature type="region of interest" description="Disordered" evidence="1">
    <location>
        <begin position="66"/>
        <end position="142"/>
    </location>
</feature>
<dbReference type="PANTHER" id="PTHR21450">
    <property type="entry name" value="PROTEIN ALTERED PHOSPHATE STARVATION RESPONSE 1"/>
    <property type="match status" value="1"/>
</dbReference>
<protein>
    <submittedName>
        <fullName evidence="4">Uncharacterized protein</fullName>
    </submittedName>
</protein>
<feature type="region of interest" description="Disordered" evidence="1">
    <location>
        <begin position="245"/>
        <end position="283"/>
    </location>
</feature>
<proteinExistence type="predicted"/>
<dbReference type="InterPro" id="IPR006868">
    <property type="entry name" value="DUF630"/>
</dbReference>
<name>A0A7I8JUY0_SPIIN</name>
<dbReference type="InterPro" id="IPR006867">
    <property type="entry name" value="DUF632"/>
</dbReference>
<dbReference type="EMBL" id="CACRZD030000018">
    <property type="protein sequence ID" value="CAA6673541.1"/>
    <property type="molecule type" value="Genomic_DNA"/>
</dbReference>
<dbReference type="PANTHER" id="PTHR21450:SF41">
    <property type="entry name" value="RNA POLYMERASE SUBUNIT BETA, PUTATIVE (DUF630 AND DUF632)-RELATED"/>
    <property type="match status" value="1"/>
</dbReference>
<feature type="compositionally biased region" description="Acidic residues" evidence="1">
    <location>
        <begin position="115"/>
        <end position="125"/>
    </location>
</feature>
<feature type="compositionally biased region" description="Pro residues" evidence="1">
    <location>
        <begin position="79"/>
        <end position="92"/>
    </location>
</feature>
<organism evidence="4">
    <name type="scientific">Spirodela intermedia</name>
    <name type="common">Intermediate duckweed</name>
    <dbReference type="NCBI Taxonomy" id="51605"/>
    <lineage>
        <taxon>Eukaryota</taxon>
        <taxon>Viridiplantae</taxon>
        <taxon>Streptophyta</taxon>
        <taxon>Embryophyta</taxon>
        <taxon>Tracheophyta</taxon>
        <taxon>Spermatophyta</taxon>
        <taxon>Magnoliopsida</taxon>
        <taxon>Liliopsida</taxon>
        <taxon>Araceae</taxon>
        <taxon>Lemnoideae</taxon>
        <taxon>Spirodela</taxon>
    </lineage>
</organism>
<dbReference type="Proteomes" id="UP001189122">
    <property type="component" value="Unassembled WGS sequence"/>
</dbReference>
<evidence type="ECO:0000259" key="2">
    <source>
        <dbReference type="Pfam" id="PF04782"/>
    </source>
</evidence>
<feature type="compositionally biased region" description="Basic and acidic residues" evidence="1">
    <location>
        <begin position="255"/>
        <end position="267"/>
    </location>
</feature>
<feature type="domain" description="DUF630" evidence="3">
    <location>
        <begin position="1"/>
        <end position="58"/>
    </location>
</feature>
<dbReference type="AlphaFoldDB" id="A0A7I8JUY0"/>
<evidence type="ECO:0000256" key="1">
    <source>
        <dbReference type="SAM" id="MobiDB-lite"/>
    </source>
</evidence>
<sequence length="697" mass="77487">MGCARSKLDDNEAVALCKDRFNLLSEAIQLRYGLADAHAEYLMSLRRVGESLHKFFDEQHFLSHPSPILTLPTQRKGDPMPPLSPIPAPQPPAATAVGHHLSRSNSGSHLHLDPSDSDFSDDDDDGPLHSVNSSPTGGRRRGQNLCQLREEGLGGAGPILTLRRAPTMASIRTIIRLTRLMARAQPWVSGWDFLNPFESYNNYYAYTPSRSSKDVREEEGIPDLEDEETEVIKEAYGDQKHIAAASSSAQVEIPSSRRAESAVEEKALNQAGPSGGDREDELTPADEAQKGLPMEVAGKKPVPQSRAASEVAREIKVLFLRASQSCDALSGMLEVDKRPYHRKNAIVPTMSLTSGNSARNGEPEGNEEVVMESVSLSSTLQKLYIWERKLYEEVRAEEEMRLLLERKSRLLKRLDDKGAEDDRINATQAKVKKLSTRIGVAIQVVDSISRKVSALRDEELWPQLNELIQGFVRMWKALMECHKSQWEAVVESRSLDAAAAAAGGGNPGAARELELELLAWIERFCSWFNTQKKFAAALNAWLLRIIRDEPEVTADGWSQAMENTSDREVVDAMQAFASSVLQLWDQRRQAEQPAAGGKDQARKLRAWEKDEQAVQGAVAALNRKLSVITNPRGIHIYGEMLHQGHALKPLSLHEDLRQIFDAMERLADSSVRIYDGLLICARTEQERAARGHGRDPP</sequence>